<sequence>MQEQEPVKSVSFRHKYTTQPYILSLNRRSSAELRICRSHLNVNRLKSLATPPTHDEQRIRHTDLPFINSPRIVLSWLYADQRPYSSAG</sequence>
<dbReference type="AlphaFoldDB" id="A0A086BNQ7"/>
<comment type="caution">
    <text evidence="1">The sequence shown here is derived from an EMBL/GenBank/DDBJ whole genome shotgun (WGS) entry which is preliminary data.</text>
</comment>
<evidence type="ECO:0000313" key="1">
    <source>
        <dbReference type="EMBL" id="KFF30571.1"/>
    </source>
</evidence>
<evidence type="ECO:0000313" key="2">
    <source>
        <dbReference type="Proteomes" id="UP000028730"/>
    </source>
</evidence>
<proteinExistence type="predicted"/>
<dbReference type="EMBL" id="ATLK01000002">
    <property type="protein sequence ID" value="KFF30571.1"/>
    <property type="molecule type" value="Genomic_DNA"/>
</dbReference>
<gene>
    <name evidence="1" type="ORF">BBOMB_1431</name>
</gene>
<name>A0A086BNQ7_9BIFI</name>
<protein>
    <submittedName>
        <fullName evidence="1">Uncharacterized protein</fullName>
    </submittedName>
</protein>
<reference evidence="1 2" key="1">
    <citation type="journal article" date="2014" name="Appl. Environ. Microbiol.">
        <title>Genomic encyclopedia of type strains of the genus Bifidobacterium.</title>
        <authorList>
            <person name="Milani C."/>
            <person name="Lugli G.A."/>
            <person name="Duranti S."/>
            <person name="Turroni F."/>
            <person name="Bottacini F."/>
            <person name="Mangifesta M."/>
            <person name="Sanchez B."/>
            <person name="Viappiani A."/>
            <person name="Mancabelli L."/>
            <person name="Taminiau B."/>
            <person name="Delcenserie V."/>
            <person name="Barrangou R."/>
            <person name="Margolles A."/>
            <person name="van Sinderen D."/>
            <person name="Ventura M."/>
        </authorList>
    </citation>
    <scope>NUCLEOTIDE SEQUENCE [LARGE SCALE GENOMIC DNA]</scope>
    <source>
        <strain evidence="1 2">DSM 19703</strain>
    </source>
</reference>
<keyword evidence="2" id="KW-1185">Reference proteome</keyword>
<organism evidence="1 2">
    <name type="scientific">Bifidobacterium bombi DSM 19703</name>
    <dbReference type="NCBI Taxonomy" id="1341695"/>
    <lineage>
        <taxon>Bacteria</taxon>
        <taxon>Bacillati</taxon>
        <taxon>Actinomycetota</taxon>
        <taxon>Actinomycetes</taxon>
        <taxon>Bifidobacteriales</taxon>
        <taxon>Bifidobacteriaceae</taxon>
        <taxon>Bifidobacterium</taxon>
    </lineage>
</organism>
<dbReference type="Proteomes" id="UP000028730">
    <property type="component" value="Unassembled WGS sequence"/>
</dbReference>
<accession>A0A086BNQ7</accession>